<gene>
    <name evidence="2" type="ORF">RRG08_030916</name>
</gene>
<keyword evidence="3" id="KW-1185">Reference proteome</keyword>
<dbReference type="EMBL" id="JAWDGP010002306">
    <property type="protein sequence ID" value="KAK3784125.1"/>
    <property type="molecule type" value="Genomic_DNA"/>
</dbReference>
<organism evidence="2 3">
    <name type="scientific">Elysia crispata</name>
    <name type="common">lettuce slug</name>
    <dbReference type="NCBI Taxonomy" id="231223"/>
    <lineage>
        <taxon>Eukaryota</taxon>
        <taxon>Metazoa</taxon>
        <taxon>Spiralia</taxon>
        <taxon>Lophotrochozoa</taxon>
        <taxon>Mollusca</taxon>
        <taxon>Gastropoda</taxon>
        <taxon>Heterobranchia</taxon>
        <taxon>Euthyneura</taxon>
        <taxon>Panpulmonata</taxon>
        <taxon>Sacoglossa</taxon>
        <taxon>Placobranchoidea</taxon>
        <taxon>Plakobranchidae</taxon>
        <taxon>Elysia</taxon>
    </lineage>
</organism>
<evidence type="ECO:0000313" key="3">
    <source>
        <dbReference type="Proteomes" id="UP001283361"/>
    </source>
</evidence>
<evidence type="ECO:0000313" key="2">
    <source>
        <dbReference type="EMBL" id="KAK3784125.1"/>
    </source>
</evidence>
<name>A0AAE1DVR0_9GAST</name>
<proteinExistence type="predicted"/>
<dbReference type="Proteomes" id="UP001283361">
    <property type="component" value="Unassembled WGS sequence"/>
</dbReference>
<feature type="region of interest" description="Disordered" evidence="1">
    <location>
        <begin position="65"/>
        <end position="110"/>
    </location>
</feature>
<comment type="caution">
    <text evidence="2">The sequence shown here is derived from an EMBL/GenBank/DDBJ whole genome shotgun (WGS) entry which is preliminary data.</text>
</comment>
<accession>A0AAE1DVR0</accession>
<reference evidence="2" key="1">
    <citation type="journal article" date="2023" name="G3 (Bethesda)">
        <title>A reference genome for the long-term kleptoplast-retaining sea slug Elysia crispata morphotype clarki.</title>
        <authorList>
            <person name="Eastman K.E."/>
            <person name="Pendleton A.L."/>
            <person name="Shaikh M.A."/>
            <person name="Suttiyut T."/>
            <person name="Ogas R."/>
            <person name="Tomko P."/>
            <person name="Gavelis G."/>
            <person name="Widhalm J.R."/>
            <person name="Wisecaver J.H."/>
        </authorList>
    </citation>
    <scope>NUCLEOTIDE SEQUENCE</scope>
    <source>
        <strain evidence="2">ECLA1</strain>
    </source>
</reference>
<evidence type="ECO:0000256" key="1">
    <source>
        <dbReference type="SAM" id="MobiDB-lite"/>
    </source>
</evidence>
<dbReference type="AlphaFoldDB" id="A0AAE1DVR0"/>
<sequence>MISCPTYCDIRLLNSLDDKILSQEFYRRVMVWRNVQSAFVKHSVSDLARIRPRILLVRQPCAQPADQGATGEQWMSVKYNPPGGNRQMMRRKNKGLRPSYHGLALSNNQS</sequence>
<protein>
    <submittedName>
        <fullName evidence="2">Uncharacterized protein</fullName>
    </submittedName>
</protein>